<gene>
    <name evidence="1" type="ORF">NP064_11720</name>
</gene>
<evidence type="ECO:0000313" key="2">
    <source>
        <dbReference type="Proteomes" id="UP001316189"/>
    </source>
</evidence>
<protein>
    <recommendedName>
        <fullName evidence="3">SAF domain-containing protein</fullName>
    </recommendedName>
</protein>
<name>A0ABY5KXN9_9CELL</name>
<proteinExistence type="predicted"/>
<reference evidence="1 2" key="1">
    <citation type="submission" date="2022-07" db="EMBL/GenBank/DDBJ databases">
        <title>Novel species in genus cellulomonas.</title>
        <authorList>
            <person name="Ye L."/>
        </authorList>
    </citation>
    <scope>NUCLEOTIDE SEQUENCE [LARGE SCALE GENOMIC DNA]</scope>
    <source>
        <strain evidence="2">zg-Y338</strain>
    </source>
</reference>
<sequence length="222" mass="22442">MDTSVLELPAPPVSRLRRPGWRDPRLLAGLAMVAGSVALGSWVVQDAQRTVDVYVTRGTLTPGDGVRADALGVAQVRLGAGELELYLTVADGVPDGAVAVRVVDAGELVPRSAVGSAGDLDVRPVAVPVEQRLSQDVVVGSQVDLWVVPLAVSSDGVAARPAPHPLARGLVVAEVSRPEGAFTAGGSTVVQVLVPNDELPAVIAAVAGDGAVQVVPVPGTGG</sequence>
<keyword evidence="2" id="KW-1185">Reference proteome</keyword>
<organism evidence="1 2">
    <name type="scientific">Cellulomonas chengniuliangii</name>
    <dbReference type="NCBI Taxonomy" id="2968084"/>
    <lineage>
        <taxon>Bacteria</taxon>
        <taxon>Bacillati</taxon>
        <taxon>Actinomycetota</taxon>
        <taxon>Actinomycetes</taxon>
        <taxon>Micrococcales</taxon>
        <taxon>Cellulomonadaceae</taxon>
        <taxon>Cellulomonas</taxon>
    </lineage>
</organism>
<dbReference type="RefSeq" id="WP_227569478.1">
    <property type="nucleotide sequence ID" value="NZ_CP101988.1"/>
</dbReference>
<evidence type="ECO:0000313" key="1">
    <source>
        <dbReference type="EMBL" id="UUI74463.1"/>
    </source>
</evidence>
<accession>A0ABY5KXN9</accession>
<dbReference type="Proteomes" id="UP001316189">
    <property type="component" value="Chromosome"/>
</dbReference>
<dbReference type="EMBL" id="CP101988">
    <property type="protein sequence ID" value="UUI74463.1"/>
    <property type="molecule type" value="Genomic_DNA"/>
</dbReference>
<evidence type="ECO:0008006" key="3">
    <source>
        <dbReference type="Google" id="ProtNLM"/>
    </source>
</evidence>